<proteinExistence type="predicted"/>
<gene>
    <name evidence="1" type="ORF">K7C98_08150</name>
</gene>
<dbReference type="EMBL" id="JAIRAU010000005">
    <property type="protein sequence ID" value="MBZ5709230.1"/>
    <property type="molecule type" value="Genomic_DNA"/>
</dbReference>
<evidence type="ECO:0000313" key="2">
    <source>
        <dbReference type="Proteomes" id="UP001139031"/>
    </source>
</evidence>
<accession>A0ABS7TLY5</accession>
<name>A0ABS7TLY5_9BACT</name>
<dbReference type="RefSeq" id="WP_224191008.1">
    <property type="nucleotide sequence ID" value="NZ_JAIRAU010000005.1"/>
</dbReference>
<organism evidence="1 2">
    <name type="scientific">Nannocystis pusilla</name>
    <dbReference type="NCBI Taxonomy" id="889268"/>
    <lineage>
        <taxon>Bacteria</taxon>
        <taxon>Pseudomonadati</taxon>
        <taxon>Myxococcota</taxon>
        <taxon>Polyangia</taxon>
        <taxon>Nannocystales</taxon>
        <taxon>Nannocystaceae</taxon>
        <taxon>Nannocystis</taxon>
    </lineage>
</organism>
<evidence type="ECO:0000313" key="1">
    <source>
        <dbReference type="EMBL" id="MBZ5709230.1"/>
    </source>
</evidence>
<protein>
    <submittedName>
        <fullName evidence="1">Uncharacterized protein</fullName>
    </submittedName>
</protein>
<sequence length="103" mass="11589">MELHITTHTFRTDGEWETIDTLWYSPFFYWQLNGLRVTPPMPLRIVTGLGGTVRESDKGWINTGGASAMLLQRTQARGKKGQTIRIEVGEAIEDEPERAGVEA</sequence>
<keyword evidence="2" id="KW-1185">Reference proteome</keyword>
<comment type="caution">
    <text evidence="1">The sequence shown here is derived from an EMBL/GenBank/DDBJ whole genome shotgun (WGS) entry which is preliminary data.</text>
</comment>
<reference evidence="1" key="1">
    <citation type="submission" date="2021-08" db="EMBL/GenBank/DDBJ databases">
        <authorList>
            <person name="Stevens D.C."/>
        </authorList>
    </citation>
    <scope>NUCLEOTIDE SEQUENCE</scope>
    <source>
        <strain evidence="1">DSM 53165</strain>
    </source>
</reference>
<dbReference type="Proteomes" id="UP001139031">
    <property type="component" value="Unassembled WGS sequence"/>
</dbReference>